<evidence type="ECO:0000256" key="5">
    <source>
        <dbReference type="ARBA" id="ARBA00022741"/>
    </source>
</evidence>
<keyword evidence="4" id="KW-0963">Cytoplasm</keyword>
<dbReference type="GO" id="GO:0005741">
    <property type="term" value="C:mitochondrial outer membrane"/>
    <property type="evidence" value="ECO:0007669"/>
    <property type="project" value="UniProtKB-SubCell"/>
</dbReference>
<proteinExistence type="inferred from homology"/>
<dbReference type="GO" id="GO:0048312">
    <property type="term" value="P:intracellular distribution of mitochondria"/>
    <property type="evidence" value="ECO:0007669"/>
    <property type="project" value="TreeGrafter"/>
</dbReference>
<dbReference type="GO" id="GO:0005525">
    <property type="term" value="F:GTP binding"/>
    <property type="evidence" value="ECO:0007669"/>
    <property type="project" value="UniProtKB-KW"/>
</dbReference>
<dbReference type="SMART" id="SM00302">
    <property type="entry name" value="GED"/>
    <property type="match status" value="1"/>
</dbReference>
<evidence type="ECO:0000313" key="16">
    <source>
        <dbReference type="EMBL" id="KAI8042875.1"/>
    </source>
</evidence>
<evidence type="ECO:0000259" key="15">
    <source>
        <dbReference type="PROSITE" id="PS51718"/>
    </source>
</evidence>
<organism evidence="16 17">
    <name type="scientific">Drosophila gunungcola</name>
    <name type="common">fruit fly</name>
    <dbReference type="NCBI Taxonomy" id="103775"/>
    <lineage>
        <taxon>Eukaryota</taxon>
        <taxon>Metazoa</taxon>
        <taxon>Ecdysozoa</taxon>
        <taxon>Arthropoda</taxon>
        <taxon>Hexapoda</taxon>
        <taxon>Insecta</taxon>
        <taxon>Pterygota</taxon>
        <taxon>Neoptera</taxon>
        <taxon>Endopterygota</taxon>
        <taxon>Diptera</taxon>
        <taxon>Brachycera</taxon>
        <taxon>Muscomorpha</taxon>
        <taxon>Ephydroidea</taxon>
        <taxon>Drosophilidae</taxon>
        <taxon>Drosophila</taxon>
        <taxon>Sophophora</taxon>
    </lineage>
</organism>
<comment type="caution">
    <text evidence="16">The sequence shown here is derived from an EMBL/GenBank/DDBJ whole genome shotgun (WGS) entry which is preliminary data.</text>
</comment>
<keyword evidence="11" id="KW-0472">Membrane</keyword>
<comment type="subcellular location">
    <subcellularLocation>
        <location evidence="2">Cytoplasm</location>
        <location evidence="2">Cytosol</location>
    </subcellularLocation>
    <subcellularLocation>
        <location evidence="1">Mitochondrion outer membrane</location>
    </subcellularLocation>
</comment>
<dbReference type="InterPro" id="IPR027417">
    <property type="entry name" value="P-loop_NTPase"/>
</dbReference>
<evidence type="ECO:0000256" key="4">
    <source>
        <dbReference type="ARBA" id="ARBA00022490"/>
    </source>
</evidence>
<evidence type="ECO:0000259" key="14">
    <source>
        <dbReference type="PROSITE" id="PS51388"/>
    </source>
</evidence>
<evidence type="ECO:0000256" key="8">
    <source>
        <dbReference type="ARBA" id="ARBA00023121"/>
    </source>
</evidence>
<dbReference type="GO" id="GO:0005829">
    <property type="term" value="C:cytosol"/>
    <property type="evidence" value="ECO:0007669"/>
    <property type="project" value="UniProtKB-SubCell"/>
</dbReference>
<dbReference type="GO" id="GO:0016559">
    <property type="term" value="P:peroxisome fission"/>
    <property type="evidence" value="ECO:0007669"/>
    <property type="project" value="TreeGrafter"/>
</dbReference>
<evidence type="ECO:0000256" key="1">
    <source>
        <dbReference type="ARBA" id="ARBA00004294"/>
    </source>
</evidence>
<dbReference type="PANTHER" id="PTHR11566">
    <property type="entry name" value="DYNAMIN"/>
    <property type="match status" value="1"/>
</dbReference>
<dbReference type="InterPro" id="IPR000375">
    <property type="entry name" value="Dynamin_stalk"/>
</dbReference>
<feature type="domain" description="Dynamin-type G" evidence="15">
    <location>
        <begin position="22"/>
        <end position="301"/>
    </location>
</feature>
<dbReference type="InterPro" id="IPR001401">
    <property type="entry name" value="Dynamin_GTPase"/>
</dbReference>
<reference evidence="16" key="1">
    <citation type="journal article" date="2023" name="Genome Biol. Evol.">
        <title>Long-read-based Genome Assembly of Drosophila gunungcola Reveals Fewer Chemosensory Genes in Flower-breeding Species.</title>
        <authorList>
            <person name="Negi A."/>
            <person name="Liao B.Y."/>
            <person name="Yeh S.D."/>
        </authorList>
    </citation>
    <scope>NUCLEOTIDE SEQUENCE</scope>
    <source>
        <strain evidence="16">Sukarami</strain>
    </source>
</reference>
<evidence type="ECO:0000256" key="13">
    <source>
        <dbReference type="RuleBase" id="RU003932"/>
    </source>
</evidence>
<dbReference type="PROSITE" id="PS51388">
    <property type="entry name" value="GED"/>
    <property type="match status" value="1"/>
</dbReference>
<dbReference type="PANTHER" id="PTHR11566:SF21">
    <property type="entry name" value="DYNAMIN RELATED PROTEIN 1, ISOFORM A"/>
    <property type="match status" value="1"/>
</dbReference>
<dbReference type="InterPro" id="IPR019762">
    <property type="entry name" value="Dynamin_GTPase_CS"/>
</dbReference>
<dbReference type="GO" id="GO:0003924">
    <property type="term" value="F:GTPase activity"/>
    <property type="evidence" value="ECO:0007669"/>
    <property type="project" value="InterPro"/>
</dbReference>
<dbReference type="Pfam" id="PF01031">
    <property type="entry name" value="Dynamin_M"/>
    <property type="match status" value="1"/>
</dbReference>
<dbReference type="InterPro" id="IPR020850">
    <property type="entry name" value="GED_dom"/>
</dbReference>
<keyword evidence="10 13" id="KW-0342">GTP-binding</keyword>
<dbReference type="EMBL" id="JAMKOV010000002">
    <property type="protein sequence ID" value="KAI8042875.1"/>
    <property type="molecule type" value="Genomic_DNA"/>
</dbReference>
<comment type="catalytic activity">
    <reaction evidence="12">
        <text>GTP + H2O = GDP + phosphate + H(+)</text>
        <dbReference type="Rhea" id="RHEA:19669"/>
        <dbReference type="ChEBI" id="CHEBI:15377"/>
        <dbReference type="ChEBI" id="CHEBI:15378"/>
        <dbReference type="ChEBI" id="CHEBI:37565"/>
        <dbReference type="ChEBI" id="CHEBI:43474"/>
        <dbReference type="ChEBI" id="CHEBI:58189"/>
        <dbReference type="EC" id="3.6.5.5"/>
    </reaction>
</comment>
<dbReference type="CDD" id="cd08771">
    <property type="entry name" value="DLP_1"/>
    <property type="match status" value="1"/>
</dbReference>
<dbReference type="FunFam" id="3.40.50.300:FF:000172">
    <property type="entry name" value="Dynamin-1-like protein isoform 1"/>
    <property type="match status" value="1"/>
</dbReference>
<name>A0A9Q0BT22_9MUSC</name>
<dbReference type="InterPro" id="IPR022812">
    <property type="entry name" value="Dynamin"/>
</dbReference>
<feature type="domain" description="GED" evidence="14">
    <location>
        <begin position="579"/>
        <end position="670"/>
    </location>
</feature>
<dbReference type="GO" id="GO:0008289">
    <property type="term" value="F:lipid binding"/>
    <property type="evidence" value="ECO:0007669"/>
    <property type="project" value="UniProtKB-KW"/>
</dbReference>
<dbReference type="InterPro" id="IPR045063">
    <property type="entry name" value="Dynamin_N"/>
</dbReference>
<dbReference type="PRINTS" id="PR00195">
    <property type="entry name" value="DYNAMIN"/>
</dbReference>
<evidence type="ECO:0000256" key="2">
    <source>
        <dbReference type="ARBA" id="ARBA00004514"/>
    </source>
</evidence>
<evidence type="ECO:0000313" key="17">
    <source>
        <dbReference type="Proteomes" id="UP001059596"/>
    </source>
</evidence>
<dbReference type="PROSITE" id="PS00410">
    <property type="entry name" value="G_DYNAMIN_1"/>
    <property type="match status" value="1"/>
</dbReference>
<dbReference type="PROSITE" id="PS51718">
    <property type="entry name" value="G_DYNAMIN_2"/>
    <property type="match status" value="1"/>
</dbReference>
<dbReference type="Gene3D" id="3.40.50.300">
    <property type="entry name" value="P-loop containing nucleotide triphosphate hydrolases"/>
    <property type="match status" value="1"/>
</dbReference>
<keyword evidence="5 13" id="KW-0547">Nucleotide-binding</keyword>
<dbReference type="Pfam" id="PF00350">
    <property type="entry name" value="Dynamin_N"/>
    <property type="match status" value="1"/>
</dbReference>
<keyword evidence="7" id="KW-0378">Hydrolase</keyword>
<evidence type="ECO:0000256" key="12">
    <source>
        <dbReference type="ARBA" id="ARBA00048040"/>
    </source>
</evidence>
<comment type="similarity">
    <text evidence="13">Belongs to the TRAFAC class dynamin-like GTPase superfamily. Dynamin/Fzo/YdjA family.</text>
</comment>
<sequence>MEALIPVINKLQDVFNTVGSDSIQLPQIVVLGSQSSGKSSVIESVVGRSFLPRGTGIVTRRPLILQLIYSPLDDRENRSAENGTSNAEEWGRFLHTKKCFTDFDEIRNEIENETERAAGNNKGICPEPINLKIFSTHVVNLTLVDLPGITKVPVGDQPEDIEAQIKDLVLKYIENPNSIILAVTAANTDMATSEALKLAKDVDPDGRRTLAVVTKLDLMDAGTDAIDILCGRVIPVKLGIIGVMNRSQKDIMDQKHIDEQMKDEAAFLQRKYPTLATRNGTPYLAKTLNRLLMHHIRDCLPDLKTRVNIMATQFQSLLNSYGEDVSDKSQTLLQIITKFASAYCSTIEGTARNIETTELCGGARICYIFHETFGRTLDSIHPLAGLSKMDILTAIRNATGPRPALFVPEVSFELLVKRQIRRLEEPSLRCVELIHEEMQRIVQHCGNEVQQEMLRFPKLHEKIVDVVTQLLRRRLPHTNVMVENIVAIELAYINTKHPDFHKDAALNHVGENSTPSMASTWLSNILPPAPNRPDSIENSASNTPVHNNIVSPVKPVNLLPDMPVNHNPRRLTDKEQKDCDVIERLIKSYFYIVRKSIQDSVPKAIMHFLVNYVKDNLQSELVTHLYKSDRAETLLNESDHIAVRRKEAADMLKALTRANHIISEIRETHMW</sequence>
<evidence type="ECO:0000256" key="6">
    <source>
        <dbReference type="ARBA" id="ARBA00022787"/>
    </source>
</evidence>
<evidence type="ECO:0000256" key="7">
    <source>
        <dbReference type="ARBA" id="ARBA00022801"/>
    </source>
</evidence>
<dbReference type="EC" id="3.6.5.5" evidence="3"/>
<keyword evidence="8" id="KW-0446">Lipid-binding</keyword>
<dbReference type="InterPro" id="IPR030381">
    <property type="entry name" value="G_DYNAMIN_dom"/>
</dbReference>
<gene>
    <name evidence="16" type="ORF">M5D96_004198</name>
</gene>
<dbReference type="GO" id="GO:0000266">
    <property type="term" value="P:mitochondrial fission"/>
    <property type="evidence" value="ECO:0007669"/>
    <property type="project" value="TreeGrafter"/>
</dbReference>
<evidence type="ECO:0000256" key="11">
    <source>
        <dbReference type="ARBA" id="ARBA00023136"/>
    </source>
</evidence>
<dbReference type="Pfam" id="PF02212">
    <property type="entry name" value="GED"/>
    <property type="match status" value="1"/>
</dbReference>
<dbReference type="Proteomes" id="UP001059596">
    <property type="component" value="Unassembled WGS sequence"/>
</dbReference>
<protein>
    <recommendedName>
        <fullName evidence="3">dynamin GTPase</fullName>
        <ecNumber evidence="3">3.6.5.5</ecNumber>
    </recommendedName>
</protein>
<dbReference type="Gene3D" id="1.20.120.1240">
    <property type="entry name" value="Dynamin, middle domain"/>
    <property type="match status" value="1"/>
</dbReference>
<keyword evidence="17" id="KW-1185">Reference proteome</keyword>
<accession>A0A9Q0BT22</accession>
<dbReference type="GO" id="GO:0008017">
    <property type="term" value="F:microtubule binding"/>
    <property type="evidence" value="ECO:0007669"/>
    <property type="project" value="TreeGrafter"/>
</dbReference>
<keyword evidence="9" id="KW-0496">Mitochondrion</keyword>
<evidence type="ECO:0000256" key="9">
    <source>
        <dbReference type="ARBA" id="ARBA00023128"/>
    </source>
</evidence>
<dbReference type="SUPFAM" id="SSF52540">
    <property type="entry name" value="P-loop containing nucleoside triphosphate hydrolases"/>
    <property type="match status" value="1"/>
</dbReference>
<dbReference type="GO" id="GO:0006897">
    <property type="term" value="P:endocytosis"/>
    <property type="evidence" value="ECO:0007669"/>
    <property type="project" value="TreeGrafter"/>
</dbReference>
<dbReference type="InterPro" id="IPR003130">
    <property type="entry name" value="GED"/>
</dbReference>
<evidence type="ECO:0000256" key="3">
    <source>
        <dbReference type="ARBA" id="ARBA00011980"/>
    </source>
</evidence>
<keyword evidence="6" id="KW-1000">Mitochondrion outer membrane</keyword>
<dbReference type="SMART" id="SM00053">
    <property type="entry name" value="DYNc"/>
    <property type="match status" value="1"/>
</dbReference>
<dbReference type="AlphaFoldDB" id="A0A9Q0BT22"/>
<evidence type="ECO:0000256" key="10">
    <source>
        <dbReference type="ARBA" id="ARBA00023134"/>
    </source>
</evidence>
<dbReference type="FunFam" id="1.20.120.1240:FF:000001">
    <property type="entry name" value="Dynamin 1 like"/>
    <property type="match status" value="1"/>
</dbReference>
<dbReference type="GO" id="GO:0005874">
    <property type="term" value="C:microtubule"/>
    <property type="evidence" value="ECO:0007669"/>
    <property type="project" value="TreeGrafter"/>
</dbReference>